<name>A0A4V1W1Q5_9GAMM</name>
<dbReference type="AlphaFoldDB" id="A0A4V1W1Q5"/>
<dbReference type="Gene3D" id="3.30.1150.10">
    <property type="match status" value="1"/>
</dbReference>
<dbReference type="Pfam" id="PF13103">
    <property type="entry name" value="TonB_2"/>
    <property type="match status" value="1"/>
</dbReference>
<dbReference type="SUPFAM" id="SSF74653">
    <property type="entry name" value="TolA/TonB C-terminal domain"/>
    <property type="match status" value="1"/>
</dbReference>
<sequence>MNYSKLLDTSNLIESDITTQTKNQTTENVAMEVNKKAETQIIVPSTKRDFVNKIHNAWSIPVGLSAQKATARIILTESGAVSSIILVNASDPMLKESIVQAVYSAAPFPMPSDPDARREARSFTASFTVK</sequence>
<keyword evidence="2" id="KW-1185">Reference proteome</keyword>
<evidence type="ECO:0000313" key="2">
    <source>
        <dbReference type="Proteomes" id="UP000593966"/>
    </source>
</evidence>
<proteinExistence type="predicted"/>
<protein>
    <submittedName>
        <fullName evidence="1">TonB C-terminal domain-containing protein</fullName>
    </submittedName>
</protein>
<organism evidence="1 2">
    <name type="scientific">Acinetobacter piscicola</name>
    <dbReference type="NCBI Taxonomy" id="2006115"/>
    <lineage>
        <taxon>Bacteria</taxon>
        <taxon>Pseudomonadati</taxon>
        <taxon>Pseudomonadota</taxon>
        <taxon>Gammaproteobacteria</taxon>
        <taxon>Moraxellales</taxon>
        <taxon>Moraxellaceae</taxon>
        <taxon>Acinetobacter</taxon>
    </lineage>
</organism>
<dbReference type="OrthoDB" id="6713678at2"/>
<dbReference type="EMBL" id="CP048659">
    <property type="protein sequence ID" value="QOW47940.1"/>
    <property type="molecule type" value="Genomic_DNA"/>
</dbReference>
<accession>A0A4V1W1Q5</accession>
<gene>
    <name evidence="1" type="ORF">G0028_12545</name>
</gene>
<evidence type="ECO:0000313" key="1">
    <source>
        <dbReference type="EMBL" id="QOW47940.1"/>
    </source>
</evidence>
<reference evidence="1 2" key="1">
    <citation type="submission" date="2020-02" db="EMBL/GenBank/DDBJ databases">
        <title>Tigecycline-resistant Acinetobacter species from pigs and migratory birds.</title>
        <authorList>
            <person name="Chen C."/>
            <person name="Sun J."/>
            <person name="Liao X.-P."/>
            <person name="Liu Y.-H."/>
        </authorList>
    </citation>
    <scope>NUCLEOTIDE SEQUENCE [LARGE SCALE GENOMIC DNA]</scope>
    <source>
        <strain evidence="1 2">YH12207_T</strain>
    </source>
</reference>
<dbReference type="Proteomes" id="UP000593966">
    <property type="component" value="Chromosome"/>
</dbReference>